<sequence length="147" mass="16178">MASSIECPLFPKPKKGKGKSPKDNQQRNDITQANSAKIIPGLSFAQAINSKNHQQMAVRGNAPSAYNNQYAKGKENNNREAPNASSNETEEFTFFHALQEIQQIFKLFPSLLSEMKKSFNSPNPADKLGHLLKGVCSSISNLAINDE</sequence>
<gene>
    <name evidence="2" type="ORF">TNCT_517191</name>
</gene>
<feature type="region of interest" description="Disordered" evidence="1">
    <location>
        <begin position="53"/>
        <end position="88"/>
    </location>
</feature>
<proteinExistence type="predicted"/>
<dbReference type="Proteomes" id="UP000887116">
    <property type="component" value="Unassembled WGS sequence"/>
</dbReference>
<dbReference type="OrthoDB" id="6460365at2759"/>
<feature type="region of interest" description="Disordered" evidence="1">
    <location>
        <begin position="1"/>
        <end position="35"/>
    </location>
</feature>
<dbReference type="EMBL" id="BMAO01001389">
    <property type="protein sequence ID" value="GFQ73007.1"/>
    <property type="molecule type" value="Genomic_DNA"/>
</dbReference>
<accession>A0A8X6HF84</accession>
<evidence type="ECO:0000313" key="2">
    <source>
        <dbReference type="EMBL" id="GFQ73007.1"/>
    </source>
</evidence>
<evidence type="ECO:0000256" key="1">
    <source>
        <dbReference type="SAM" id="MobiDB-lite"/>
    </source>
</evidence>
<name>A0A8X6HF84_TRICU</name>
<keyword evidence="3" id="KW-1185">Reference proteome</keyword>
<comment type="caution">
    <text evidence="2">The sequence shown here is derived from an EMBL/GenBank/DDBJ whole genome shotgun (WGS) entry which is preliminary data.</text>
</comment>
<dbReference type="AlphaFoldDB" id="A0A8X6HF84"/>
<evidence type="ECO:0000313" key="3">
    <source>
        <dbReference type="Proteomes" id="UP000887116"/>
    </source>
</evidence>
<reference evidence="2" key="1">
    <citation type="submission" date="2020-07" db="EMBL/GenBank/DDBJ databases">
        <title>Multicomponent nature underlies the extraordinary mechanical properties of spider dragline silk.</title>
        <authorList>
            <person name="Kono N."/>
            <person name="Nakamura H."/>
            <person name="Mori M."/>
            <person name="Yoshida Y."/>
            <person name="Ohtoshi R."/>
            <person name="Malay A.D."/>
            <person name="Moran D.A.P."/>
            <person name="Tomita M."/>
            <person name="Numata K."/>
            <person name="Arakawa K."/>
        </authorList>
    </citation>
    <scope>NUCLEOTIDE SEQUENCE</scope>
</reference>
<protein>
    <submittedName>
        <fullName evidence="2">Uncharacterized protein</fullName>
    </submittedName>
</protein>
<organism evidence="2 3">
    <name type="scientific">Trichonephila clavata</name>
    <name type="common">Joro spider</name>
    <name type="synonym">Nephila clavata</name>
    <dbReference type="NCBI Taxonomy" id="2740835"/>
    <lineage>
        <taxon>Eukaryota</taxon>
        <taxon>Metazoa</taxon>
        <taxon>Ecdysozoa</taxon>
        <taxon>Arthropoda</taxon>
        <taxon>Chelicerata</taxon>
        <taxon>Arachnida</taxon>
        <taxon>Araneae</taxon>
        <taxon>Araneomorphae</taxon>
        <taxon>Entelegynae</taxon>
        <taxon>Araneoidea</taxon>
        <taxon>Nephilidae</taxon>
        <taxon>Trichonephila</taxon>
    </lineage>
</organism>